<dbReference type="InterPro" id="IPR001683">
    <property type="entry name" value="PX_dom"/>
</dbReference>
<dbReference type="CDD" id="cd07280">
    <property type="entry name" value="PX_YPT35"/>
    <property type="match status" value="1"/>
</dbReference>
<evidence type="ECO:0000256" key="4">
    <source>
        <dbReference type="ARBA" id="ARBA00022554"/>
    </source>
</evidence>
<evidence type="ECO:0000256" key="2">
    <source>
        <dbReference type="ARBA" id="ARBA00004481"/>
    </source>
</evidence>
<dbReference type="InterPro" id="IPR037917">
    <property type="entry name" value="Ypt35_PX"/>
</dbReference>
<dbReference type="EMBL" id="KV453913">
    <property type="protein sequence ID" value="ODV78632.1"/>
    <property type="molecule type" value="Genomic_DNA"/>
</dbReference>
<dbReference type="InterPro" id="IPR036871">
    <property type="entry name" value="PX_dom_sf"/>
</dbReference>
<gene>
    <name evidence="11" type="ORF">CANTADRAFT_53604</name>
</gene>
<proteinExistence type="inferred from homology"/>
<dbReference type="PANTHER" id="PTHR22775">
    <property type="entry name" value="SORTING NEXIN"/>
    <property type="match status" value="1"/>
</dbReference>
<evidence type="ECO:0000256" key="1">
    <source>
        <dbReference type="ARBA" id="ARBA00004148"/>
    </source>
</evidence>
<reference evidence="12" key="1">
    <citation type="submission" date="2016-05" db="EMBL/GenBank/DDBJ databases">
        <title>Comparative genomics of biotechnologically important yeasts.</title>
        <authorList>
            <consortium name="DOE Joint Genome Institute"/>
            <person name="Riley R."/>
            <person name="Haridas S."/>
            <person name="Wolfe K.H."/>
            <person name="Lopes M.R."/>
            <person name="Hittinger C.T."/>
            <person name="Goker M."/>
            <person name="Salamov A."/>
            <person name="Wisecaver J."/>
            <person name="Long T.M."/>
            <person name="Aerts A.L."/>
            <person name="Barry K."/>
            <person name="Choi C."/>
            <person name="Clum A."/>
            <person name="Coughlan A.Y."/>
            <person name="Deshpande S."/>
            <person name="Douglass A.P."/>
            <person name="Hanson S.J."/>
            <person name="Klenk H.-P."/>
            <person name="Labutti K."/>
            <person name="Lapidus A."/>
            <person name="Lindquist E."/>
            <person name="Lipzen A."/>
            <person name="Meier-Kolthoff J.P."/>
            <person name="Ohm R.A."/>
            <person name="Otillar R.P."/>
            <person name="Pangilinan J."/>
            <person name="Peng Y."/>
            <person name="Rokas A."/>
            <person name="Rosa C.A."/>
            <person name="Scheuner C."/>
            <person name="Sibirny A.A."/>
            <person name="Slot J.C."/>
            <person name="Stielow J.B."/>
            <person name="Sun H."/>
            <person name="Kurtzman C.P."/>
            <person name="Blackwell M."/>
            <person name="Grigoriev I.V."/>
            <person name="Jeffries T.W."/>
        </authorList>
    </citation>
    <scope>NUCLEOTIDE SEQUENCE [LARGE SCALE GENOMIC DNA]</scope>
    <source>
        <strain evidence="12">NRRL Y-17324</strain>
    </source>
</reference>
<sequence length="151" mass="17922">MDRRNTLSQLNRVLPVPIQLHGDESGDESHSSSHITNVMVGDHHVVEGQGGPSFTVWSIKVMLDESEYTSIELYKRYLDIERFQYQLKTEFAAYNYNIPELPPKDSFSLERMTMSRRWLEERRRGLQWFLRNVLLNPMFQRSQAVREFITR</sequence>
<evidence type="ECO:0000313" key="11">
    <source>
        <dbReference type="EMBL" id="ODV78632.1"/>
    </source>
</evidence>
<evidence type="ECO:0000313" key="12">
    <source>
        <dbReference type="Proteomes" id="UP000094285"/>
    </source>
</evidence>
<dbReference type="GeneID" id="30984372"/>
<dbReference type="GO" id="GO:0032266">
    <property type="term" value="F:phosphatidylinositol-3-phosphate binding"/>
    <property type="evidence" value="ECO:0007669"/>
    <property type="project" value="InterPro"/>
</dbReference>
<dbReference type="GO" id="GO:0005774">
    <property type="term" value="C:vacuolar membrane"/>
    <property type="evidence" value="ECO:0007669"/>
    <property type="project" value="UniProtKB-SubCell"/>
</dbReference>
<dbReference type="PROSITE" id="PS50195">
    <property type="entry name" value="PX"/>
    <property type="match status" value="1"/>
</dbReference>
<keyword evidence="6" id="KW-0472">Membrane</keyword>
<dbReference type="PANTHER" id="PTHR22775:SF3">
    <property type="entry name" value="SORTING NEXIN-13"/>
    <property type="match status" value="1"/>
</dbReference>
<comment type="subcellular location">
    <subcellularLocation>
        <location evidence="2">Endosome membrane</location>
        <topology evidence="2">Peripheral membrane protein</topology>
    </subcellularLocation>
    <subcellularLocation>
        <location evidence="1">Vacuole membrane</location>
        <topology evidence="1">Peripheral membrane protein</topology>
    </subcellularLocation>
</comment>
<dbReference type="GO" id="GO:0010008">
    <property type="term" value="C:endosome membrane"/>
    <property type="evidence" value="ECO:0007669"/>
    <property type="project" value="UniProtKB-SubCell"/>
</dbReference>
<evidence type="ECO:0000256" key="8">
    <source>
        <dbReference type="ARBA" id="ARBA00033774"/>
    </source>
</evidence>
<dbReference type="SUPFAM" id="SSF64268">
    <property type="entry name" value="PX domain"/>
    <property type="match status" value="1"/>
</dbReference>
<comment type="similarity">
    <text evidence="3">Belongs to the YPT35 family.</text>
</comment>
<dbReference type="Proteomes" id="UP000094285">
    <property type="component" value="Unassembled WGS sequence"/>
</dbReference>
<keyword evidence="12" id="KW-1185">Reference proteome</keyword>
<comment type="function">
    <text evidence="7">Recruits the lipid transfer protein VPS13 to endosomal and vacuolar membranes.</text>
</comment>
<evidence type="ECO:0000256" key="6">
    <source>
        <dbReference type="ARBA" id="ARBA00023136"/>
    </source>
</evidence>
<protein>
    <recommendedName>
        <fullName evidence="8">Endosomal/vacuolar adapter protein YPT35</fullName>
    </recommendedName>
    <alternativeName>
        <fullName evidence="9">PX domain-containing protein YPT35</fullName>
    </alternativeName>
</protein>
<organism evidence="11 12">
    <name type="scientific">Suhomyces tanzawaensis NRRL Y-17324</name>
    <dbReference type="NCBI Taxonomy" id="984487"/>
    <lineage>
        <taxon>Eukaryota</taxon>
        <taxon>Fungi</taxon>
        <taxon>Dikarya</taxon>
        <taxon>Ascomycota</taxon>
        <taxon>Saccharomycotina</taxon>
        <taxon>Pichiomycetes</taxon>
        <taxon>Debaryomycetaceae</taxon>
        <taxon>Suhomyces</taxon>
    </lineage>
</organism>
<accession>A0A1E4SGU3</accession>
<evidence type="ECO:0000256" key="5">
    <source>
        <dbReference type="ARBA" id="ARBA00022753"/>
    </source>
</evidence>
<dbReference type="OrthoDB" id="10254720at2759"/>
<dbReference type="STRING" id="984487.A0A1E4SGU3"/>
<keyword evidence="5" id="KW-0967">Endosome</keyword>
<dbReference type="AlphaFoldDB" id="A0A1E4SGU3"/>
<dbReference type="Pfam" id="PF00787">
    <property type="entry name" value="PX"/>
    <property type="match status" value="1"/>
</dbReference>
<name>A0A1E4SGU3_9ASCO</name>
<dbReference type="SMART" id="SM00312">
    <property type="entry name" value="PX"/>
    <property type="match status" value="1"/>
</dbReference>
<evidence type="ECO:0000256" key="3">
    <source>
        <dbReference type="ARBA" id="ARBA00007426"/>
    </source>
</evidence>
<evidence type="ECO:0000256" key="9">
    <source>
        <dbReference type="ARBA" id="ARBA00033785"/>
    </source>
</evidence>
<keyword evidence="4" id="KW-0926">Vacuole</keyword>
<dbReference type="Gene3D" id="3.30.1520.10">
    <property type="entry name" value="Phox-like domain"/>
    <property type="match status" value="1"/>
</dbReference>
<evidence type="ECO:0000259" key="10">
    <source>
        <dbReference type="PROSITE" id="PS50195"/>
    </source>
</evidence>
<evidence type="ECO:0000256" key="7">
    <source>
        <dbReference type="ARBA" id="ARBA00033728"/>
    </source>
</evidence>
<dbReference type="RefSeq" id="XP_020063754.1">
    <property type="nucleotide sequence ID" value="XM_020210236.1"/>
</dbReference>
<feature type="domain" description="PX" evidence="10">
    <location>
        <begin position="35"/>
        <end position="151"/>
    </location>
</feature>